<sequence>MPLFGRRPAAQQEWFTVGAQGHRVLPGSPRPGIEPLESLGEYVEAISVRRPPGPDGRDSIAVLNAKMDHADTVNDLVAAAVLTCEELVERGLLDKEKAPPPPPHQPLRRDTTTTTYEYIQQLHERAVERRAWLEDVDGLLRARRVSLLAPLPVEG</sequence>
<dbReference type="AlphaFoldDB" id="A0A2W5Z4I0"/>
<gene>
    <name evidence="2" type="ORF">DLM65_08935</name>
</gene>
<proteinExistence type="predicted"/>
<dbReference type="EMBL" id="QHBU01000169">
    <property type="protein sequence ID" value="PZR80150.1"/>
    <property type="molecule type" value="Genomic_DNA"/>
</dbReference>
<dbReference type="Proteomes" id="UP000248724">
    <property type="component" value="Unassembled WGS sequence"/>
</dbReference>
<evidence type="ECO:0000313" key="2">
    <source>
        <dbReference type="EMBL" id="PZR80150.1"/>
    </source>
</evidence>
<accession>A0A2W5Z4I0</accession>
<comment type="caution">
    <text evidence="2">The sequence shown here is derived from an EMBL/GenBank/DDBJ whole genome shotgun (WGS) entry which is preliminary data.</text>
</comment>
<reference evidence="2 3" key="1">
    <citation type="journal article" date="2017" name="Nature">
        <title>Atmospheric trace gases support primary production in Antarctic desert surface soil.</title>
        <authorList>
            <person name="Ji M."/>
            <person name="Greening C."/>
            <person name="Vanwonterghem I."/>
            <person name="Carere C.R."/>
            <person name="Bay S.K."/>
            <person name="Steen J.A."/>
            <person name="Montgomery K."/>
            <person name="Lines T."/>
            <person name="Beardall J."/>
            <person name="van Dorst J."/>
            <person name="Snape I."/>
            <person name="Stott M.B."/>
            <person name="Hugenholtz P."/>
            <person name="Ferrari B.C."/>
        </authorList>
    </citation>
    <scope>NUCLEOTIDE SEQUENCE [LARGE SCALE GENOMIC DNA]</scope>
    <source>
        <strain evidence="2">RRmetagenome_bin12</strain>
    </source>
</reference>
<organism evidence="2 3">
    <name type="scientific">Candidatus Aeolococcus gillhamiae</name>
    <dbReference type="NCBI Taxonomy" id="3127015"/>
    <lineage>
        <taxon>Bacteria</taxon>
        <taxon>Bacillati</taxon>
        <taxon>Candidatus Dormiibacterota</taxon>
        <taxon>Candidatus Dormibacteria</taxon>
        <taxon>Candidatus Aeolococcales</taxon>
        <taxon>Candidatus Aeolococcaceae</taxon>
        <taxon>Candidatus Aeolococcus</taxon>
    </lineage>
</organism>
<evidence type="ECO:0000313" key="3">
    <source>
        <dbReference type="Proteomes" id="UP000248724"/>
    </source>
</evidence>
<evidence type="ECO:0000256" key="1">
    <source>
        <dbReference type="SAM" id="MobiDB-lite"/>
    </source>
</evidence>
<feature type="region of interest" description="Disordered" evidence="1">
    <location>
        <begin position="92"/>
        <end position="111"/>
    </location>
</feature>
<name>A0A2W5Z4I0_9BACT</name>
<protein>
    <submittedName>
        <fullName evidence="2">Uncharacterized protein</fullName>
    </submittedName>
</protein>